<sequence>MLVVLRSVTSQLALHDVTVLAGLLSNPFPLPIKAETVTVFAYAEDIRTDRYPSSWVLR</sequence>
<evidence type="ECO:0000313" key="2">
    <source>
        <dbReference type="Proteomes" id="UP001239795"/>
    </source>
</evidence>
<evidence type="ECO:0000313" key="1">
    <source>
        <dbReference type="EMBL" id="KAK1465035.1"/>
    </source>
</evidence>
<dbReference type="AlphaFoldDB" id="A0AAI9UX14"/>
<accession>A0AAI9UX14</accession>
<organism evidence="1 2">
    <name type="scientific">Colletotrichum melonis</name>
    <dbReference type="NCBI Taxonomy" id="1209925"/>
    <lineage>
        <taxon>Eukaryota</taxon>
        <taxon>Fungi</taxon>
        <taxon>Dikarya</taxon>
        <taxon>Ascomycota</taxon>
        <taxon>Pezizomycotina</taxon>
        <taxon>Sordariomycetes</taxon>
        <taxon>Hypocreomycetidae</taxon>
        <taxon>Glomerellales</taxon>
        <taxon>Glomerellaceae</taxon>
        <taxon>Colletotrichum</taxon>
        <taxon>Colletotrichum acutatum species complex</taxon>
    </lineage>
</organism>
<comment type="caution">
    <text evidence="1">The sequence shown here is derived from an EMBL/GenBank/DDBJ whole genome shotgun (WGS) entry which is preliminary data.</text>
</comment>
<name>A0AAI9UX14_9PEZI</name>
<gene>
    <name evidence="1" type="ORF">CMEL01_12390</name>
</gene>
<reference evidence="1 2" key="1">
    <citation type="submission" date="2016-10" db="EMBL/GenBank/DDBJ databases">
        <title>The genome sequence of Colletotrichum fioriniae PJ7.</title>
        <authorList>
            <person name="Baroncelli R."/>
        </authorList>
    </citation>
    <scope>NUCLEOTIDE SEQUENCE [LARGE SCALE GENOMIC DNA]</scope>
    <source>
        <strain evidence="1">Col 31</strain>
    </source>
</reference>
<dbReference type="Proteomes" id="UP001239795">
    <property type="component" value="Unassembled WGS sequence"/>
</dbReference>
<proteinExistence type="predicted"/>
<protein>
    <submittedName>
        <fullName evidence="1">Uncharacterized protein</fullName>
    </submittedName>
</protein>
<dbReference type="EMBL" id="MLGG01000005">
    <property type="protein sequence ID" value="KAK1465035.1"/>
    <property type="molecule type" value="Genomic_DNA"/>
</dbReference>
<keyword evidence="2" id="KW-1185">Reference proteome</keyword>